<dbReference type="PANTHER" id="PTHR36566">
    <property type="entry name" value="NICKEL INSERTION PROTEIN-RELATED"/>
    <property type="match status" value="1"/>
</dbReference>
<keyword evidence="3" id="KW-1185">Reference proteome</keyword>
<evidence type="ECO:0000313" key="2">
    <source>
        <dbReference type="EMBL" id="SHH09941.1"/>
    </source>
</evidence>
<dbReference type="PANTHER" id="PTHR36566:SF1">
    <property type="entry name" value="PYRIDINIUM-3,5-BISTHIOCARBOXYLIC ACID MONONUCLEOTIDE NICKEL INSERTION PROTEIN"/>
    <property type="match status" value="1"/>
</dbReference>
<sequence length="174" mass="19973">MNKLFSKEGILLLVQIDHLNGEILGSVFEYLYEAGALNVQCIQTITKKNRPGNILLIDVPLGKIKEVECIIINELGSTGWHRISTDHMHVPVEIVTRKVKILIDSYNFLFELQGKKVKGEAGSIRPEHSNCIKLKEEIRKFCKIEVPLKLIYEKVQTLFNEEQTELIFNKKDIL</sequence>
<dbReference type="EMBL" id="FQXI01000002">
    <property type="protein sequence ID" value="SHH09941.1"/>
    <property type="molecule type" value="Genomic_DNA"/>
</dbReference>
<protein>
    <submittedName>
        <fullName evidence="2">Uncharacterized protein</fullName>
    </submittedName>
</protein>
<keyword evidence="1" id="KW-0533">Nickel</keyword>
<dbReference type="Proteomes" id="UP000184032">
    <property type="component" value="Unassembled WGS sequence"/>
</dbReference>
<dbReference type="Pfam" id="PF01969">
    <property type="entry name" value="Ni_insertion"/>
    <property type="match status" value="1"/>
</dbReference>
<gene>
    <name evidence="2" type="ORF">SAMN02745245_00533</name>
</gene>
<reference evidence="2 3" key="1">
    <citation type="submission" date="2016-11" db="EMBL/GenBank/DDBJ databases">
        <authorList>
            <person name="Jaros S."/>
            <person name="Januszkiewicz K."/>
            <person name="Wedrychowicz H."/>
        </authorList>
    </citation>
    <scope>NUCLEOTIDE SEQUENCE [LARGE SCALE GENOMIC DNA]</scope>
    <source>
        <strain evidence="2 3">DSM 21120</strain>
    </source>
</reference>
<proteinExistence type="predicted"/>
<evidence type="ECO:0000313" key="3">
    <source>
        <dbReference type="Proteomes" id="UP000184032"/>
    </source>
</evidence>
<accession>A0A1M5Q829</accession>
<dbReference type="InterPro" id="IPR002822">
    <property type="entry name" value="Ni_insertion"/>
</dbReference>
<dbReference type="RefSeq" id="WP_073183492.1">
    <property type="nucleotide sequence ID" value="NZ_FQXI01000002.1"/>
</dbReference>
<dbReference type="AlphaFoldDB" id="A0A1M5Q829"/>
<name>A0A1M5Q829_9FIRM</name>
<dbReference type="Gene3D" id="3.30.70.1380">
    <property type="entry name" value="Transcriptional regulatory protein pf0864 domain like"/>
    <property type="match status" value="1"/>
</dbReference>
<organism evidence="2 3">
    <name type="scientific">Anaerosphaera aminiphila DSM 21120</name>
    <dbReference type="NCBI Taxonomy" id="1120995"/>
    <lineage>
        <taxon>Bacteria</taxon>
        <taxon>Bacillati</taxon>
        <taxon>Bacillota</taxon>
        <taxon>Tissierellia</taxon>
        <taxon>Tissierellales</taxon>
        <taxon>Peptoniphilaceae</taxon>
        <taxon>Anaerosphaera</taxon>
    </lineage>
</organism>
<dbReference type="OrthoDB" id="1701332at2"/>
<dbReference type="STRING" id="1120995.SAMN02745245_00533"/>
<evidence type="ECO:0000256" key="1">
    <source>
        <dbReference type="ARBA" id="ARBA00022596"/>
    </source>
</evidence>